<evidence type="ECO:0000313" key="2">
    <source>
        <dbReference type="Ensembl" id="ENSMPUP00000007470.1"/>
    </source>
</evidence>
<proteinExistence type="predicted"/>
<evidence type="ECO:0000256" key="1">
    <source>
        <dbReference type="SAM" id="MobiDB-lite"/>
    </source>
</evidence>
<dbReference type="Ensembl" id="ENSMPUT00000007590.1">
    <property type="protein sequence ID" value="ENSMPUP00000007470.1"/>
    <property type="gene ID" value="ENSMPUG00000007526.1"/>
</dbReference>
<dbReference type="EMBL" id="AEYP01016247">
    <property type="status" value="NOT_ANNOTATED_CDS"/>
    <property type="molecule type" value="Genomic_DNA"/>
</dbReference>
<name>M3Y813_MUSPF</name>
<feature type="compositionally biased region" description="Low complexity" evidence="1">
    <location>
        <begin position="43"/>
        <end position="63"/>
    </location>
</feature>
<reference evidence="2" key="1">
    <citation type="submission" date="2024-06" db="UniProtKB">
        <authorList>
            <consortium name="Ensembl"/>
        </authorList>
    </citation>
    <scope>IDENTIFICATION</scope>
</reference>
<dbReference type="AlphaFoldDB" id="M3Y813"/>
<protein>
    <submittedName>
        <fullName evidence="2">Uncharacterized protein</fullName>
    </submittedName>
</protein>
<dbReference type="InParanoid" id="M3Y813"/>
<dbReference type="HOGENOM" id="CLU_1800931_0_0_1"/>
<feature type="region of interest" description="Disordered" evidence="1">
    <location>
        <begin position="26"/>
        <end position="104"/>
    </location>
</feature>
<organism evidence="2">
    <name type="scientific">Mustela putorius furo</name>
    <name type="common">European domestic ferret</name>
    <name type="synonym">Mustela furo</name>
    <dbReference type="NCBI Taxonomy" id="9669"/>
    <lineage>
        <taxon>Eukaryota</taxon>
        <taxon>Metazoa</taxon>
        <taxon>Chordata</taxon>
        <taxon>Craniata</taxon>
        <taxon>Vertebrata</taxon>
        <taxon>Euteleostomi</taxon>
        <taxon>Mammalia</taxon>
        <taxon>Eutheria</taxon>
        <taxon>Laurasiatheria</taxon>
        <taxon>Carnivora</taxon>
        <taxon>Caniformia</taxon>
        <taxon>Musteloidea</taxon>
        <taxon>Mustelidae</taxon>
        <taxon>Mustelinae</taxon>
        <taxon>Mustela</taxon>
    </lineage>
</organism>
<accession>M3Y813</accession>
<sequence>RLGAARGVGQAAAIFSVGGACATRLSSGGRPAEPGRHLRLPLASARPPHARPGRGAAGRLVGVFRRRRGPGSSPPPAGGSGADGATCSPPSRRPERGQAELGHLMPQERSWCSGLLLFLSVRPMRHPWVLSVHRLRDFSDFLGA</sequence>